<reference evidence="1" key="1">
    <citation type="submission" date="2023-03" db="EMBL/GenBank/DDBJ databases">
        <title>Chromosome-level genomes of two armyworms, Mythimna separata and Mythimna loreyi, provide insights into the biosynthesis and reception of sex pheromones.</title>
        <authorList>
            <person name="Zhao H."/>
        </authorList>
    </citation>
    <scope>NUCLEOTIDE SEQUENCE</scope>
    <source>
        <strain evidence="1">BeijingLab</strain>
    </source>
</reference>
<protein>
    <submittedName>
        <fullName evidence="1">Uncharacterized protein</fullName>
    </submittedName>
</protein>
<dbReference type="EMBL" id="CM056779">
    <property type="protein sequence ID" value="KAJ8719818.1"/>
    <property type="molecule type" value="Genomic_DNA"/>
</dbReference>
<proteinExistence type="predicted"/>
<dbReference type="Proteomes" id="UP001231649">
    <property type="component" value="Chromosome 3"/>
</dbReference>
<keyword evidence="2" id="KW-1185">Reference proteome</keyword>
<accession>A0ACC2QNM0</accession>
<evidence type="ECO:0000313" key="1">
    <source>
        <dbReference type="EMBL" id="KAJ8719818.1"/>
    </source>
</evidence>
<organism evidence="1 2">
    <name type="scientific">Mythimna loreyi</name>
    <dbReference type="NCBI Taxonomy" id="667449"/>
    <lineage>
        <taxon>Eukaryota</taxon>
        <taxon>Metazoa</taxon>
        <taxon>Ecdysozoa</taxon>
        <taxon>Arthropoda</taxon>
        <taxon>Hexapoda</taxon>
        <taxon>Insecta</taxon>
        <taxon>Pterygota</taxon>
        <taxon>Neoptera</taxon>
        <taxon>Endopterygota</taxon>
        <taxon>Lepidoptera</taxon>
        <taxon>Glossata</taxon>
        <taxon>Ditrysia</taxon>
        <taxon>Noctuoidea</taxon>
        <taxon>Noctuidae</taxon>
        <taxon>Noctuinae</taxon>
        <taxon>Hadenini</taxon>
        <taxon>Mythimna</taxon>
    </lineage>
</organism>
<comment type="caution">
    <text evidence="1">The sequence shown here is derived from an EMBL/GenBank/DDBJ whole genome shotgun (WGS) entry which is preliminary data.</text>
</comment>
<evidence type="ECO:0000313" key="2">
    <source>
        <dbReference type="Proteomes" id="UP001231649"/>
    </source>
</evidence>
<sequence>MSAADVALSEIQTLQMALAVVSSLALTAWRYPPDCTLSNTTSYDFIIVGGGAAGSVLAYRLSEKSNIRVLLIEQGSVAPLEAEMPATFAVLPNSIYDSNITSMNDNYTAQNLQNSHIQLQQGRMLGGSTASNHMIYIQGAANDYKQWAEILNDDSWKYENILPYFKKLEHLTDPELLHSPH</sequence>
<gene>
    <name evidence="1" type="ORF">PYW08_011993</name>
</gene>
<name>A0ACC2QNM0_9NEOP</name>